<name>A0A3D8RKM4_9EURO</name>
<keyword evidence="3" id="KW-1185">Reference proteome</keyword>
<accession>A0A3D8RKM4</accession>
<organism evidence="2 3">
    <name type="scientific">Aspergillus mulundensis</name>
    <dbReference type="NCBI Taxonomy" id="1810919"/>
    <lineage>
        <taxon>Eukaryota</taxon>
        <taxon>Fungi</taxon>
        <taxon>Dikarya</taxon>
        <taxon>Ascomycota</taxon>
        <taxon>Pezizomycotina</taxon>
        <taxon>Eurotiomycetes</taxon>
        <taxon>Eurotiomycetidae</taxon>
        <taxon>Eurotiales</taxon>
        <taxon>Aspergillaceae</taxon>
        <taxon>Aspergillus</taxon>
        <taxon>Aspergillus subgen. Nidulantes</taxon>
    </lineage>
</organism>
<feature type="region of interest" description="Disordered" evidence="1">
    <location>
        <begin position="150"/>
        <end position="185"/>
    </location>
</feature>
<evidence type="ECO:0000313" key="2">
    <source>
        <dbReference type="EMBL" id="RDW74520.1"/>
    </source>
</evidence>
<gene>
    <name evidence="2" type="ORF">DSM5745_07182</name>
</gene>
<dbReference type="RefSeq" id="XP_026602288.1">
    <property type="nucleotide sequence ID" value="XM_026749198.1"/>
</dbReference>
<protein>
    <submittedName>
        <fullName evidence="2">Uncharacterized protein</fullName>
    </submittedName>
</protein>
<dbReference type="EMBL" id="PVWQ01000008">
    <property type="protein sequence ID" value="RDW74520.1"/>
    <property type="molecule type" value="Genomic_DNA"/>
</dbReference>
<reference evidence="2 3" key="1">
    <citation type="journal article" date="2018" name="IMA Fungus">
        <title>IMA Genome-F 9: Draft genome sequence of Annulohypoxylon stygium, Aspergillus mulundensis, Berkeleyomyces basicola (syn. Thielaviopsis basicola), Ceratocystis smalleyi, two Cercospora beticola strains, Coleophoma cylindrospora, Fusarium fracticaudum, Phialophora cf. hyalina, and Morchella septimelata.</title>
        <authorList>
            <person name="Wingfield B.D."/>
            <person name="Bills G.F."/>
            <person name="Dong Y."/>
            <person name="Huang W."/>
            <person name="Nel W.J."/>
            <person name="Swalarsk-Parry B.S."/>
            <person name="Vaghefi N."/>
            <person name="Wilken P.M."/>
            <person name="An Z."/>
            <person name="de Beer Z.W."/>
            <person name="De Vos L."/>
            <person name="Chen L."/>
            <person name="Duong T.A."/>
            <person name="Gao Y."/>
            <person name="Hammerbacher A."/>
            <person name="Kikkert J.R."/>
            <person name="Li Y."/>
            <person name="Li H."/>
            <person name="Li K."/>
            <person name="Li Q."/>
            <person name="Liu X."/>
            <person name="Ma X."/>
            <person name="Naidoo K."/>
            <person name="Pethybridge S.J."/>
            <person name="Sun J."/>
            <person name="Steenkamp E.T."/>
            <person name="van der Nest M.A."/>
            <person name="van Wyk S."/>
            <person name="Wingfield M.J."/>
            <person name="Xiong C."/>
            <person name="Yue Q."/>
            <person name="Zhang X."/>
        </authorList>
    </citation>
    <scope>NUCLEOTIDE SEQUENCE [LARGE SCALE GENOMIC DNA]</scope>
    <source>
        <strain evidence="2 3">DSM 5745</strain>
    </source>
</reference>
<proteinExistence type="predicted"/>
<evidence type="ECO:0000313" key="3">
    <source>
        <dbReference type="Proteomes" id="UP000256690"/>
    </source>
</evidence>
<dbReference type="GeneID" id="38117552"/>
<dbReference type="Proteomes" id="UP000256690">
    <property type="component" value="Unassembled WGS sequence"/>
</dbReference>
<evidence type="ECO:0000256" key="1">
    <source>
        <dbReference type="SAM" id="MobiDB-lite"/>
    </source>
</evidence>
<dbReference type="OrthoDB" id="4506253at2759"/>
<dbReference type="AlphaFoldDB" id="A0A3D8RKM4"/>
<comment type="caution">
    <text evidence="2">The sequence shown here is derived from an EMBL/GenBank/DDBJ whole genome shotgun (WGS) entry which is preliminary data.</text>
</comment>
<sequence>MPHLGRQMDVRRNARAEVRIWILPHPHHILGEHGHGRVTAAAPEDRVGAMWSVILSASFPVRRFAIEAQSRNQKGYTDFTVAKWTRRNGQSVRTLFLVVETKRAPRRGRMPWASAKRQMEGYLRGYAREAAAGNIGPVNLFGRLPSAPESSFIQPEQRDAEPYISPARPWPNRNSRQAGRVNLLR</sequence>